<sequence length="158" mass="18108">MNKLLALLLGCASIEAKSVITEEFIDKVAVIESNFNYEAVGDKGKAIGAWQMHEASWREACVYAAHHGIARDEWLDFANNHKKFAKDPQVSRLACKAYLEILEKQMRRMKVKVTPIGLYMAYNMGFQGAYNKSFDHQSFWLDNKRKSILARANYILSR</sequence>
<accession>A0A6J5MCR6</accession>
<reference evidence="2" key="1">
    <citation type="submission" date="2020-04" db="EMBL/GenBank/DDBJ databases">
        <authorList>
            <person name="Chiriac C."/>
            <person name="Salcher M."/>
            <person name="Ghai R."/>
            <person name="Kavagutti S V."/>
        </authorList>
    </citation>
    <scope>NUCLEOTIDE SEQUENCE</scope>
</reference>
<dbReference type="SUPFAM" id="SSF53955">
    <property type="entry name" value="Lysozyme-like"/>
    <property type="match status" value="1"/>
</dbReference>
<evidence type="ECO:0000259" key="1">
    <source>
        <dbReference type="Pfam" id="PF01464"/>
    </source>
</evidence>
<evidence type="ECO:0000313" key="2">
    <source>
        <dbReference type="EMBL" id="CAB4144354.1"/>
    </source>
</evidence>
<gene>
    <name evidence="2" type="ORF">UFOVP460_32</name>
</gene>
<feature type="domain" description="Transglycosylase SLT" evidence="1">
    <location>
        <begin position="15"/>
        <end position="127"/>
    </location>
</feature>
<dbReference type="EMBL" id="LR796434">
    <property type="protein sequence ID" value="CAB4144354.1"/>
    <property type="molecule type" value="Genomic_DNA"/>
</dbReference>
<dbReference type="Pfam" id="PF01464">
    <property type="entry name" value="SLT"/>
    <property type="match status" value="1"/>
</dbReference>
<proteinExistence type="predicted"/>
<dbReference type="Gene3D" id="1.10.530.10">
    <property type="match status" value="1"/>
</dbReference>
<organism evidence="2">
    <name type="scientific">uncultured Caudovirales phage</name>
    <dbReference type="NCBI Taxonomy" id="2100421"/>
    <lineage>
        <taxon>Viruses</taxon>
        <taxon>Duplodnaviria</taxon>
        <taxon>Heunggongvirae</taxon>
        <taxon>Uroviricota</taxon>
        <taxon>Caudoviricetes</taxon>
        <taxon>Peduoviridae</taxon>
        <taxon>Maltschvirus</taxon>
        <taxon>Maltschvirus maltsch</taxon>
    </lineage>
</organism>
<dbReference type="InterPro" id="IPR023346">
    <property type="entry name" value="Lysozyme-like_dom_sf"/>
</dbReference>
<name>A0A6J5MCR6_9CAUD</name>
<protein>
    <submittedName>
        <fullName evidence="2">Transglycosylase SLT domain 1</fullName>
    </submittedName>
</protein>
<dbReference type="InterPro" id="IPR008258">
    <property type="entry name" value="Transglycosylase_SLT_dom_1"/>
</dbReference>